<dbReference type="HOGENOM" id="CLU_2194319_0_0_9"/>
<evidence type="ECO:0000313" key="2">
    <source>
        <dbReference type="EMBL" id="AIQ58826.1"/>
    </source>
</evidence>
<protein>
    <recommendedName>
        <fullName evidence="1">SLH domain-containing protein</fullName>
    </recommendedName>
</protein>
<dbReference type="OrthoDB" id="5507507at2"/>
<name>A0A089LBF3_PAEBO</name>
<dbReference type="AlphaFoldDB" id="A0A089LBF3"/>
<gene>
    <name evidence="2" type="ORF">PBOR_19225</name>
</gene>
<proteinExistence type="predicted"/>
<sequence length="108" mass="11973">MQKNEAREGRYSHPFTDVPAWADAAVAYMYSSNFTQGISRDKFNPGGLCSLQMYATFVLRALGYGNDFSYQTAIDAADELGLLPAITDNNDFLRGDMVSISYAPWPSK</sequence>
<reference evidence="2" key="1">
    <citation type="submission" date="2014-08" db="EMBL/GenBank/DDBJ databases">
        <title>Comparative genomics of the Paenibacillus odorifer group.</title>
        <authorList>
            <person name="den Bakker H.C."/>
            <person name="Tsai Y.-C.Y.-C."/>
            <person name="Martin N."/>
            <person name="Korlach J."/>
            <person name="Wiedmann M."/>
        </authorList>
    </citation>
    <scope>NUCLEOTIDE SEQUENCE [LARGE SCALE GENOMIC DNA]</scope>
    <source>
        <strain evidence="2">DSM 13188</strain>
    </source>
</reference>
<keyword evidence="3" id="KW-1185">Reference proteome</keyword>
<dbReference type="RefSeq" id="WP_042214127.1">
    <property type="nucleotide sequence ID" value="NZ_CP009285.1"/>
</dbReference>
<dbReference type="Proteomes" id="UP000029518">
    <property type="component" value="Chromosome"/>
</dbReference>
<dbReference type="KEGG" id="pbd:PBOR_19225"/>
<feature type="domain" description="SLH" evidence="1">
    <location>
        <begin position="14"/>
        <end position="48"/>
    </location>
</feature>
<evidence type="ECO:0000313" key="3">
    <source>
        <dbReference type="Proteomes" id="UP000029518"/>
    </source>
</evidence>
<dbReference type="Pfam" id="PF00395">
    <property type="entry name" value="SLH"/>
    <property type="match status" value="1"/>
</dbReference>
<accession>A0A089LBF3</accession>
<dbReference type="EMBL" id="CP009285">
    <property type="protein sequence ID" value="AIQ58826.1"/>
    <property type="molecule type" value="Genomic_DNA"/>
</dbReference>
<dbReference type="InterPro" id="IPR001119">
    <property type="entry name" value="SLH_dom"/>
</dbReference>
<evidence type="ECO:0000259" key="1">
    <source>
        <dbReference type="Pfam" id="PF00395"/>
    </source>
</evidence>
<organism evidence="2 3">
    <name type="scientific">Paenibacillus borealis</name>
    <dbReference type="NCBI Taxonomy" id="160799"/>
    <lineage>
        <taxon>Bacteria</taxon>
        <taxon>Bacillati</taxon>
        <taxon>Bacillota</taxon>
        <taxon>Bacilli</taxon>
        <taxon>Bacillales</taxon>
        <taxon>Paenibacillaceae</taxon>
        <taxon>Paenibacillus</taxon>
    </lineage>
</organism>